<accession>A0ABM4UYP4</accession>
<dbReference type="InterPro" id="IPR044730">
    <property type="entry name" value="RNase_H-like_dom_plant"/>
</dbReference>
<dbReference type="InterPro" id="IPR036397">
    <property type="entry name" value="RNaseH_sf"/>
</dbReference>
<evidence type="ECO:0008006" key="5">
    <source>
        <dbReference type="Google" id="ProtNLM"/>
    </source>
</evidence>
<dbReference type="InterPro" id="IPR012337">
    <property type="entry name" value="RNaseH-like_sf"/>
</dbReference>
<proteinExistence type="predicted"/>
<name>A0ABM4UYP4_COFAR</name>
<dbReference type="RefSeq" id="XP_071912408.1">
    <property type="nucleotide sequence ID" value="XM_072056307.1"/>
</dbReference>
<dbReference type="SUPFAM" id="SSF56672">
    <property type="entry name" value="DNA/RNA polymerases"/>
    <property type="match status" value="1"/>
</dbReference>
<reference evidence="4" key="1">
    <citation type="submission" date="2025-08" db="UniProtKB">
        <authorList>
            <consortium name="RefSeq"/>
        </authorList>
    </citation>
    <scope>IDENTIFICATION</scope>
    <source>
        <tissue evidence="4">Leaves</tissue>
    </source>
</reference>
<dbReference type="CDD" id="cd06222">
    <property type="entry name" value="RNase_H_like"/>
    <property type="match status" value="1"/>
</dbReference>
<dbReference type="PANTHER" id="PTHR46890">
    <property type="entry name" value="NON-LTR RETROLELEMENT REVERSE TRANSCRIPTASE-LIKE PROTEIN-RELATED"/>
    <property type="match status" value="1"/>
</dbReference>
<dbReference type="PROSITE" id="PS50879">
    <property type="entry name" value="RNASE_H_1"/>
    <property type="match status" value="1"/>
</dbReference>
<evidence type="ECO:0000313" key="3">
    <source>
        <dbReference type="Proteomes" id="UP001652660"/>
    </source>
</evidence>
<dbReference type="SUPFAM" id="SSF53098">
    <property type="entry name" value="Ribonuclease H-like"/>
    <property type="match status" value="1"/>
</dbReference>
<dbReference type="InterPro" id="IPR052343">
    <property type="entry name" value="Retrotransposon-Effector_Assoc"/>
</dbReference>
<dbReference type="Pfam" id="PF00078">
    <property type="entry name" value="RVT_1"/>
    <property type="match status" value="1"/>
</dbReference>
<dbReference type="CDD" id="cd01650">
    <property type="entry name" value="RT_nLTR_like"/>
    <property type="match status" value="1"/>
</dbReference>
<protein>
    <recommendedName>
        <fullName evidence="5">Reverse transcriptase domain-containing protein</fullName>
    </recommendedName>
</protein>
<dbReference type="Gene3D" id="3.30.420.10">
    <property type="entry name" value="Ribonuclease H-like superfamily/Ribonuclease H"/>
    <property type="match status" value="1"/>
</dbReference>
<sequence length="1243" mass="141857">MVFSLVHAKCNEQERRSLWSLLLLDNLVDAPWFLVGDFNVIRLAVKLQEVKRQLQLWSRESFGDIFERVRKAGGEVLRLEDLFDRDPSEPNLLALQEAWTGLRNSLMIEEGFWRQKARVKWIWEGDKNSKYFHSLVAERRAKTVIHRIKGAVGDWIAEDNRIASEAVEYFKALFSAEPSSGSWDTLDVIPHMISHTQNEDLMRVLEMEEIREVVFGMDGESAAGLDDFTGKFFTFAWEVVAEDVCEAVVSFFCGQELPKSFMATWVVLIPKVSSPQEFSQFRPISLCNFLNKMISKILANRLAKVLPNIISPQQSGFVQGRQIFDNVLLAQELIAGIRKASREGNVVLKIDMAKAYDRVSWPFLIQVLRRFGFCEVWIEMIWRLISNVWFSVVVNGAPQGFFKSSRGIRQEDPLSPGLFVLRAEVLSRHLNSLSGRQGFIPFRVPMGCPIITHLAYANDIIIFSSGMKKSLQLVMQVLENYTSISGQKVNHQKSGFLSHASLSDLRKRIVAQVTGFRFQSFPVTYLGCPLYSGRRRKSYFSAICTSVASRVLSWKERLLSSGGKLVLVWSILASMPIHILAASNPPRGVFVMLEQIFADFLWGSSEVGPQFHWIKWSQLCKPYEEGGVGIRSLQHVFDAFSLKLWWNFRLRRSLWAEFMHLKYCPEVHPCFSNFLPGHSHTWKRMVHTQVVAEKHICWSLGSGSSSFWHDNWLGTGPLCRQVESFQEHSVADFVMEGRWDLQSLSRVLSPGWVQQGEVARQVWGCFEDLIGGFSGVFTVRHRVMSWWAKPTINSYLGFVLCTLPSLICWNLWKMRNRWIFKGKLDSVMHVCDRIFLELRECFCVQFREISLPCTSRIGFFETIARLRSNVIIREVCWVCLTQSLVKLNADGCSRGNPGRNGGGGLFRDCDGRFLLGFSCYFGEATSLQAEMKALFFGVRLGVSRGLGKLHLESNSLVLVRIIQGTVRCPWRLQRELLELQQYRRYFEAVSHCFLEANKLADRLSNVGVEARCTTIYEAYNALPRYLRIWARGIWYVAGFPIRIFKWSPAFHIDKEPSVVPVWFQLPKLPLHYFHKEAIFQIVSVLGVPLFVDAATLTTPRPCLVRVCVEIDLLQSRASRVWVGNGKYEGFWQSFIPENTPKYCFHCYWQGDDIEGYHVLKLELRLSRAEKPHQRVKDASQVLEIAGMQGAESWQPLSGAREGMPSTIAEQGATAEADGVGGKQPAGGLRERETLVHGECKLGA</sequence>
<evidence type="ECO:0000259" key="1">
    <source>
        <dbReference type="PROSITE" id="PS50878"/>
    </source>
</evidence>
<dbReference type="PANTHER" id="PTHR46890:SF28">
    <property type="entry name" value="REVERSE TRANSCRIPTASE DOMAIN-CONTAINING PROTEIN"/>
    <property type="match status" value="1"/>
</dbReference>
<feature type="domain" description="Reverse transcriptase" evidence="1">
    <location>
        <begin position="250"/>
        <end position="530"/>
    </location>
</feature>
<dbReference type="Proteomes" id="UP001652660">
    <property type="component" value="Chromosome 6e"/>
</dbReference>
<dbReference type="GeneID" id="140009957"/>
<keyword evidence="3" id="KW-1185">Reference proteome</keyword>
<dbReference type="InterPro" id="IPR043502">
    <property type="entry name" value="DNA/RNA_pol_sf"/>
</dbReference>
<dbReference type="InterPro" id="IPR002156">
    <property type="entry name" value="RNaseH_domain"/>
</dbReference>
<dbReference type="Pfam" id="PF13456">
    <property type="entry name" value="RVT_3"/>
    <property type="match status" value="1"/>
</dbReference>
<dbReference type="PROSITE" id="PS50878">
    <property type="entry name" value="RT_POL"/>
    <property type="match status" value="1"/>
</dbReference>
<gene>
    <name evidence="4" type="primary">LOC140009957</name>
</gene>
<evidence type="ECO:0000259" key="2">
    <source>
        <dbReference type="PROSITE" id="PS50879"/>
    </source>
</evidence>
<dbReference type="InterPro" id="IPR000477">
    <property type="entry name" value="RT_dom"/>
</dbReference>
<feature type="domain" description="RNase H type-1" evidence="2">
    <location>
        <begin position="881"/>
        <end position="1009"/>
    </location>
</feature>
<organism evidence="3 4">
    <name type="scientific">Coffea arabica</name>
    <name type="common">Arabian coffee</name>
    <dbReference type="NCBI Taxonomy" id="13443"/>
    <lineage>
        <taxon>Eukaryota</taxon>
        <taxon>Viridiplantae</taxon>
        <taxon>Streptophyta</taxon>
        <taxon>Embryophyta</taxon>
        <taxon>Tracheophyta</taxon>
        <taxon>Spermatophyta</taxon>
        <taxon>Magnoliopsida</taxon>
        <taxon>eudicotyledons</taxon>
        <taxon>Gunneridae</taxon>
        <taxon>Pentapetalae</taxon>
        <taxon>asterids</taxon>
        <taxon>lamiids</taxon>
        <taxon>Gentianales</taxon>
        <taxon>Rubiaceae</taxon>
        <taxon>Ixoroideae</taxon>
        <taxon>Gardenieae complex</taxon>
        <taxon>Bertiereae - Coffeeae clade</taxon>
        <taxon>Coffeeae</taxon>
        <taxon>Coffea</taxon>
    </lineage>
</organism>
<evidence type="ECO:0000313" key="4">
    <source>
        <dbReference type="RefSeq" id="XP_071912408.1"/>
    </source>
</evidence>